<accession>A0A1G8T1I0</accession>
<dbReference type="InterPro" id="IPR024535">
    <property type="entry name" value="RHGA/B-epi-like_pectate_lyase"/>
</dbReference>
<evidence type="ECO:0000313" key="2">
    <source>
        <dbReference type="EMBL" id="SDJ35321.1"/>
    </source>
</evidence>
<gene>
    <name evidence="2" type="ORF">SAMN04515672_0283</name>
</gene>
<evidence type="ECO:0000259" key="1">
    <source>
        <dbReference type="Pfam" id="PF12708"/>
    </source>
</evidence>
<reference evidence="3" key="1">
    <citation type="submission" date="2016-10" db="EMBL/GenBank/DDBJ databases">
        <authorList>
            <person name="Varghese N."/>
            <person name="Submissions S."/>
        </authorList>
    </citation>
    <scope>NUCLEOTIDE SEQUENCE [LARGE SCALE GENOMIC DNA]</scope>
    <source>
        <strain evidence="3">B4,CECT 8067,JCM 17497</strain>
    </source>
</reference>
<dbReference type="InterPro" id="IPR011050">
    <property type="entry name" value="Pectin_lyase_fold/virulence"/>
</dbReference>
<dbReference type="Gene3D" id="2.160.20.10">
    <property type="entry name" value="Single-stranded right-handed beta-helix, Pectin lyase-like"/>
    <property type="match status" value="1"/>
</dbReference>
<dbReference type="Proteomes" id="UP000198882">
    <property type="component" value="Unassembled WGS sequence"/>
</dbReference>
<protein>
    <submittedName>
        <fullName evidence="2">Pectate lyase superfamily protein</fullName>
    </submittedName>
</protein>
<dbReference type="AlphaFoldDB" id="A0A1G8T1I0"/>
<organism evidence="2 3">
    <name type="scientific">Natronorubrum texcoconense</name>
    <dbReference type="NCBI Taxonomy" id="1095776"/>
    <lineage>
        <taxon>Archaea</taxon>
        <taxon>Methanobacteriati</taxon>
        <taxon>Methanobacteriota</taxon>
        <taxon>Stenosarchaea group</taxon>
        <taxon>Halobacteria</taxon>
        <taxon>Halobacteriales</taxon>
        <taxon>Natrialbaceae</taxon>
        <taxon>Natronorubrum</taxon>
    </lineage>
</organism>
<dbReference type="Pfam" id="PF12708">
    <property type="entry name" value="Pect-lyase_RHGA_epim"/>
    <property type="match status" value="1"/>
</dbReference>
<proteinExistence type="predicted"/>
<dbReference type="SUPFAM" id="SSF51126">
    <property type="entry name" value="Pectin lyase-like"/>
    <property type="match status" value="1"/>
</dbReference>
<name>A0A1G8T1I0_9EURY</name>
<evidence type="ECO:0000313" key="3">
    <source>
        <dbReference type="Proteomes" id="UP000198882"/>
    </source>
</evidence>
<feature type="domain" description="Rhamnogalacturonase A/B/Epimerase-like pectate lyase" evidence="1">
    <location>
        <begin position="126"/>
        <end position="304"/>
    </location>
</feature>
<keyword evidence="3" id="KW-1185">Reference proteome</keyword>
<sequence>MADETPRLGLGTYEPGDEWDHTDTVEALDEHAIVRGPIADRPAAGEYDDELFHATDQGITWRWDDSSEDWVYFGGRGSADQPVPGASHFEETHVDEATIGAASIDTASVDAATLVHARTEETPVWNVEAHGIAGDGTTDVGQAVHDLLETVGDAGGGIVYFPPGRYLLERTPLVDDDTLLLGAGRSTVLEGVRPDGEEGRALLSNRGYDATGYDGASNWGVCNVRIDAPESNGIMPAHAENVRLENIYGDAVYYHHIDIVSSKNVVVDGYRATRGGEGSSDAPIQFDNQNAGTGWNSVWNGKDHSPATADDTPTKHCRLTNFEIDPENEPDYGVHIHRDGNESITVSDGYVTGCQHSAIRADTGDLIADLTIDRVSCIENARGISLGHVESGRRELTIDNVTIRTDDGGLAAGSGLYASGFDGAKITNVIVDGAFTNAMVFDDMDDLKLSTVTTTGARHQSFRFRENVDATLTTARAANCGTAGIYSGPGSRVAYGGVTFDDVGSEVVVDGELREWKSS</sequence>
<dbReference type="InterPro" id="IPR012334">
    <property type="entry name" value="Pectin_lyas_fold"/>
</dbReference>
<dbReference type="STRING" id="1095776.SAMN04515672_0283"/>
<dbReference type="OrthoDB" id="166149at2157"/>
<dbReference type="GO" id="GO:0016829">
    <property type="term" value="F:lyase activity"/>
    <property type="evidence" value="ECO:0007669"/>
    <property type="project" value="UniProtKB-KW"/>
</dbReference>
<dbReference type="RefSeq" id="WP_090302843.1">
    <property type="nucleotide sequence ID" value="NZ_FNFE01000001.1"/>
</dbReference>
<keyword evidence="2" id="KW-0456">Lyase</keyword>
<dbReference type="EMBL" id="FNFE01000001">
    <property type="protein sequence ID" value="SDJ35321.1"/>
    <property type="molecule type" value="Genomic_DNA"/>
</dbReference>